<feature type="signal peptide" evidence="1">
    <location>
        <begin position="1"/>
        <end position="29"/>
    </location>
</feature>
<evidence type="ECO:0000256" key="1">
    <source>
        <dbReference type="SAM" id="SignalP"/>
    </source>
</evidence>
<dbReference type="InterPro" id="IPR006059">
    <property type="entry name" value="SBP"/>
</dbReference>
<dbReference type="AlphaFoldDB" id="A0A6B1DTT9"/>
<feature type="chain" id="PRO_5025546981" evidence="1">
    <location>
        <begin position="30"/>
        <end position="473"/>
    </location>
</feature>
<sequence>MSWRIPVQRVSRRQFIRFTGLGAAGLALAACAPAAEEAAVGTGATAEVVNLRYQSRELQEAEGVQELWSEFYPEFKANNPDIEVEFLPQPGGVNLREGVLAQMVAGDAPDLIEFCCWSSTFFVQKGETLNLQAYIDRDADEVDLDDYYEGQFDPWVDEQGDIHLMPRFTGTMALYYNIDMFEEMGVDTPPHEWGAWNHEDYVAIGENFVSREPGQPISWATSNYGMNANWLSQYWIRGFGANMVNPDDNKLCGLGEPAAVDALNYIHSIIWDSQIFAYGSDIGMGVNQLFESGRISMMEMGPWSLGATMRNATFRWDVAPLPMGPSEITTHQSVDGTMIWNKTEHPDESWETLKWLTSPFYGKLYAKWGTKQPSRISVLPEFQSALIDRDERFGDIDIDVFTSSIAASLGGPEEMFANDFTCKSTILKPAFDQVMLLNEAPVDLIVQHADIVNRFNAGEIALEDLGAAMADLG</sequence>
<gene>
    <name evidence="2" type="ORF">F4Y08_10045</name>
</gene>
<dbReference type="InterPro" id="IPR050490">
    <property type="entry name" value="Bact_solute-bd_prot1"/>
</dbReference>
<dbReference type="EMBL" id="VXPY01000071">
    <property type="protein sequence ID" value="MYD90658.1"/>
    <property type="molecule type" value="Genomic_DNA"/>
</dbReference>
<comment type="caution">
    <text evidence="2">The sequence shown here is derived from an EMBL/GenBank/DDBJ whole genome shotgun (WGS) entry which is preliminary data.</text>
</comment>
<dbReference type="SUPFAM" id="SSF53850">
    <property type="entry name" value="Periplasmic binding protein-like II"/>
    <property type="match status" value="1"/>
</dbReference>
<organism evidence="2">
    <name type="scientific">Caldilineaceae bacterium SB0662_bin_9</name>
    <dbReference type="NCBI Taxonomy" id="2605258"/>
    <lineage>
        <taxon>Bacteria</taxon>
        <taxon>Bacillati</taxon>
        <taxon>Chloroflexota</taxon>
        <taxon>Caldilineae</taxon>
        <taxon>Caldilineales</taxon>
        <taxon>Caldilineaceae</taxon>
    </lineage>
</organism>
<dbReference type="InterPro" id="IPR006311">
    <property type="entry name" value="TAT_signal"/>
</dbReference>
<dbReference type="PANTHER" id="PTHR43649:SF12">
    <property type="entry name" value="DIACETYLCHITOBIOSE BINDING PROTEIN DASA"/>
    <property type="match status" value="1"/>
</dbReference>
<name>A0A6B1DTT9_9CHLR</name>
<accession>A0A6B1DTT9</accession>
<proteinExistence type="predicted"/>
<dbReference type="Gene3D" id="3.40.190.10">
    <property type="entry name" value="Periplasmic binding protein-like II"/>
    <property type="match status" value="1"/>
</dbReference>
<protein>
    <submittedName>
        <fullName evidence="2">Extracellular solute-binding protein</fullName>
    </submittedName>
</protein>
<reference evidence="2" key="1">
    <citation type="submission" date="2019-09" db="EMBL/GenBank/DDBJ databases">
        <title>Characterisation of the sponge microbiome using genome-centric metagenomics.</title>
        <authorList>
            <person name="Engelberts J.P."/>
            <person name="Robbins S.J."/>
            <person name="De Goeij J.M."/>
            <person name="Aranda M."/>
            <person name="Bell S.C."/>
            <person name="Webster N.S."/>
        </authorList>
    </citation>
    <scope>NUCLEOTIDE SEQUENCE</scope>
    <source>
        <strain evidence="2">SB0662_bin_9</strain>
    </source>
</reference>
<evidence type="ECO:0000313" key="2">
    <source>
        <dbReference type="EMBL" id="MYD90658.1"/>
    </source>
</evidence>
<keyword evidence="1" id="KW-0732">Signal</keyword>
<dbReference type="Pfam" id="PF01547">
    <property type="entry name" value="SBP_bac_1"/>
    <property type="match status" value="1"/>
</dbReference>
<dbReference type="PANTHER" id="PTHR43649">
    <property type="entry name" value="ARABINOSE-BINDING PROTEIN-RELATED"/>
    <property type="match status" value="1"/>
</dbReference>
<dbReference type="PROSITE" id="PS51257">
    <property type="entry name" value="PROKAR_LIPOPROTEIN"/>
    <property type="match status" value="1"/>
</dbReference>
<dbReference type="PROSITE" id="PS51318">
    <property type="entry name" value="TAT"/>
    <property type="match status" value="1"/>
</dbReference>